<organism evidence="4 5">
    <name type="scientific">Angomonas deanei</name>
    <dbReference type="NCBI Taxonomy" id="59799"/>
    <lineage>
        <taxon>Eukaryota</taxon>
        <taxon>Discoba</taxon>
        <taxon>Euglenozoa</taxon>
        <taxon>Kinetoplastea</taxon>
        <taxon>Metakinetoplastina</taxon>
        <taxon>Trypanosomatida</taxon>
        <taxon>Trypanosomatidae</taxon>
        <taxon>Strigomonadinae</taxon>
        <taxon>Angomonas</taxon>
    </lineage>
</organism>
<evidence type="ECO:0000256" key="1">
    <source>
        <dbReference type="ARBA" id="ARBA00005912"/>
    </source>
</evidence>
<dbReference type="Pfam" id="PF01765">
    <property type="entry name" value="RRF"/>
    <property type="match status" value="1"/>
</dbReference>
<dbReference type="InterPro" id="IPR036191">
    <property type="entry name" value="RRF_sf"/>
</dbReference>
<dbReference type="SUPFAM" id="SSF55194">
    <property type="entry name" value="Ribosome recycling factor, RRF"/>
    <property type="match status" value="1"/>
</dbReference>
<dbReference type="PANTHER" id="PTHR20982">
    <property type="entry name" value="RIBOSOME RECYCLING FACTOR"/>
    <property type="match status" value="1"/>
</dbReference>
<dbReference type="AlphaFoldDB" id="S9VN05"/>
<dbReference type="GO" id="GO:0005739">
    <property type="term" value="C:mitochondrion"/>
    <property type="evidence" value="ECO:0007669"/>
    <property type="project" value="TreeGrafter"/>
</dbReference>
<protein>
    <submittedName>
        <fullName evidence="4">Ribosome recycling factor, putative</fullName>
    </submittedName>
</protein>
<reference evidence="4 5" key="1">
    <citation type="submission" date="2020-08" db="EMBL/GenBank/DDBJ databases">
        <authorList>
            <person name="Newling K."/>
            <person name="Davey J."/>
            <person name="Forrester S."/>
        </authorList>
    </citation>
    <scope>NUCLEOTIDE SEQUENCE [LARGE SCALE GENOMIC DNA]</scope>
    <source>
        <strain evidence="5">Crithidia deanei Carvalho (ATCC PRA-265)</strain>
    </source>
</reference>
<dbReference type="Proteomes" id="UP000515908">
    <property type="component" value="Chromosome 10"/>
</dbReference>
<comment type="similarity">
    <text evidence="1">Belongs to the RRF family.</text>
</comment>
<keyword evidence="2" id="KW-0648">Protein biosynthesis</keyword>
<dbReference type="GO" id="GO:0006412">
    <property type="term" value="P:translation"/>
    <property type="evidence" value="ECO:0007669"/>
    <property type="project" value="UniProtKB-KW"/>
</dbReference>
<dbReference type="VEuPathDB" id="TriTrypDB:ADEAN_000575300"/>
<evidence type="ECO:0000256" key="2">
    <source>
        <dbReference type="ARBA" id="ARBA00022917"/>
    </source>
</evidence>
<evidence type="ECO:0000259" key="3">
    <source>
        <dbReference type="Pfam" id="PF01765"/>
    </source>
</evidence>
<dbReference type="GO" id="GO:0043023">
    <property type="term" value="F:ribosomal large subunit binding"/>
    <property type="evidence" value="ECO:0007669"/>
    <property type="project" value="TreeGrafter"/>
</dbReference>
<dbReference type="OrthoDB" id="278167at2759"/>
<feature type="domain" description="Ribosome recycling factor" evidence="3">
    <location>
        <begin position="31"/>
        <end position="160"/>
    </location>
</feature>
<accession>S9VN05</accession>
<name>S9VN05_9TRYP</name>
<keyword evidence="5" id="KW-1185">Reference proteome</keyword>
<proteinExistence type="inferred from homology"/>
<evidence type="ECO:0000313" key="5">
    <source>
        <dbReference type="Proteomes" id="UP000515908"/>
    </source>
</evidence>
<dbReference type="EMBL" id="LR877154">
    <property type="protein sequence ID" value="CAD2218265.1"/>
    <property type="molecule type" value="Genomic_DNA"/>
</dbReference>
<dbReference type="InterPro" id="IPR002661">
    <property type="entry name" value="Ribosome_recyc_fac"/>
</dbReference>
<gene>
    <name evidence="4" type="ORF">ADEAN_000575300</name>
</gene>
<dbReference type="PANTHER" id="PTHR20982:SF3">
    <property type="entry name" value="MITOCHONDRIAL RIBOSOME RECYCLING FACTOR PSEUDO 1"/>
    <property type="match status" value="1"/>
</dbReference>
<evidence type="ECO:0000313" key="4">
    <source>
        <dbReference type="EMBL" id="CAD2218265.1"/>
    </source>
</evidence>
<dbReference type="InterPro" id="IPR023584">
    <property type="entry name" value="Ribosome_recyc_fac_dom"/>
</dbReference>
<sequence>MSAMKVLNMAKCLELLEVDMSPAGRGPPAAGHKLLLTKIAQVVKVSPTTIEIVPNSNSFSTPILQRVNRFDGTLQVSKENNTIKVVMQPVTTAQRDKAVEDIKHQISFFKNKVKQSRNNAGRVLQECGLEEQALAELTQGLDATMRSFVDENCIELESLAESVMTMGLDESDNAV</sequence>